<feature type="region of interest" description="Disordered" evidence="1">
    <location>
        <begin position="49"/>
        <end position="89"/>
    </location>
</feature>
<feature type="compositionally biased region" description="Low complexity" evidence="1">
    <location>
        <begin position="49"/>
        <end position="78"/>
    </location>
</feature>
<dbReference type="Proteomes" id="UP000574390">
    <property type="component" value="Unassembled WGS sequence"/>
</dbReference>
<feature type="chain" id="PRO_5029904098" evidence="2">
    <location>
        <begin position="20"/>
        <end position="111"/>
    </location>
</feature>
<evidence type="ECO:0000313" key="4">
    <source>
        <dbReference type="Proteomes" id="UP000574390"/>
    </source>
</evidence>
<evidence type="ECO:0000256" key="1">
    <source>
        <dbReference type="SAM" id="MobiDB-lite"/>
    </source>
</evidence>
<protein>
    <submittedName>
        <fullName evidence="3">Uncharacterized protein</fullName>
    </submittedName>
</protein>
<proteinExistence type="predicted"/>
<comment type="caution">
    <text evidence="3">The sequence shown here is derived from an EMBL/GenBank/DDBJ whole genome shotgun (WGS) entry which is preliminary data.</text>
</comment>
<feature type="signal peptide" evidence="2">
    <location>
        <begin position="1"/>
        <end position="19"/>
    </location>
</feature>
<keyword evidence="2" id="KW-0732">Signal</keyword>
<dbReference type="EMBL" id="JABANM010002400">
    <property type="protein sequence ID" value="KAF4752618.1"/>
    <property type="molecule type" value="Genomic_DNA"/>
</dbReference>
<evidence type="ECO:0000256" key="2">
    <source>
        <dbReference type="SAM" id="SignalP"/>
    </source>
</evidence>
<accession>A0A7J6U579</accession>
<gene>
    <name evidence="3" type="ORF">FOZ62_005049</name>
</gene>
<organism evidence="3 4">
    <name type="scientific">Perkinsus olseni</name>
    <name type="common">Perkinsus atlanticus</name>
    <dbReference type="NCBI Taxonomy" id="32597"/>
    <lineage>
        <taxon>Eukaryota</taxon>
        <taxon>Sar</taxon>
        <taxon>Alveolata</taxon>
        <taxon>Perkinsozoa</taxon>
        <taxon>Perkinsea</taxon>
        <taxon>Perkinsida</taxon>
        <taxon>Perkinsidae</taxon>
        <taxon>Perkinsus</taxon>
    </lineage>
</organism>
<reference evidence="3 4" key="1">
    <citation type="submission" date="2020-04" db="EMBL/GenBank/DDBJ databases">
        <title>Perkinsus olseni comparative genomics.</title>
        <authorList>
            <person name="Bogema D.R."/>
        </authorList>
    </citation>
    <scope>NUCLEOTIDE SEQUENCE [LARGE SCALE GENOMIC DNA]</scope>
    <source>
        <strain evidence="3">ATCC PRA-205</strain>
    </source>
</reference>
<name>A0A7J6U579_PEROL</name>
<evidence type="ECO:0000313" key="3">
    <source>
        <dbReference type="EMBL" id="KAF4752618.1"/>
    </source>
</evidence>
<dbReference type="AlphaFoldDB" id="A0A7J6U579"/>
<sequence>MYLRLTGLYLILLVLGARCVVLEPDYQYPYAQAVSTENDVNQKNDVSITATTTTKTTSPPTTKKTSPPVTTPHTTKASTTHHKKKSGASRDVHWNTLAATLGLLAGVSVLW</sequence>